<dbReference type="InterPro" id="IPR015889">
    <property type="entry name" value="Intradiol_dOase_core"/>
</dbReference>
<organism evidence="3 4">
    <name type="scientific">Neoarthrinium moseri</name>
    <dbReference type="NCBI Taxonomy" id="1658444"/>
    <lineage>
        <taxon>Eukaryota</taxon>
        <taxon>Fungi</taxon>
        <taxon>Dikarya</taxon>
        <taxon>Ascomycota</taxon>
        <taxon>Pezizomycotina</taxon>
        <taxon>Sordariomycetes</taxon>
        <taxon>Xylariomycetidae</taxon>
        <taxon>Amphisphaeriales</taxon>
        <taxon>Apiosporaceae</taxon>
        <taxon>Neoarthrinium</taxon>
    </lineage>
</organism>
<feature type="domain" description="Intradiol ring-cleavage dioxygenases" evidence="2">
    <location>
        <begin position="144"/>
        <end position="239"/>
    </location>
</feature>
<evidence type="ECO:0000313" key="3">
    <source>
        <dbReference type="EMBL" id="KAI1868187.1"/>
    </source>
</evidence>
<dbReference type="CDD" id="cd03457">
    <property type="entry name" value="intradiol_dioxygenase_like"/>
    <property type="match status" value="1"/>
</dbReference>
<dbReference type="InterPro" id="IPR000627">
    <property type="entry name" value="Intradiol_dOase_C"/>
</dbReference>
<dbReference type="GO" id="GO:0016702">
    <property type="term" value="F:oxidoreductase activity, acting on single donors with incorporation of molecular oxygen, incorporation of two atoms of oxygen"/>
    <property type="evidence" value="ECO:0007669"/>
    <property type="project" value="InterPro"/>
</dbReference>
<keyword evidence="4" id="KW-1185">Reference proteome</keyword>
<feature type="signal peptide" evidence="1">
    <location>
        <begin position="1"/>
        <end position="23"/>
    </location>
</feature>
<sequence length="367" mass="39959">MLFSPKVLAATGVLLSIASIGAAHPGEGHEKRMQEAANARMVAAVNARALEACNARPEVKARKQRAIARREGTFDRLRQKRGLKDESFIHRRDDAAFSKWAAVDHNKTGLLDFNENTPAEELFGSNTSCVLAPDNANGPYFVYQELIRQDVAEDLEGIPLHLEFQFIDVNTCEPADVLIDIWSCNSTGQYSGVSAEGQGGLDSTYLRGVQPTDAEGVVSFDTLFPGHYSGRASHQHIIVHVGSEILDNGTYTGGVVAHLSQLFFDQKLIDLIEQLAPYNTNQIAQTKNLEDAFAGYGATEEYDPFVNYIVLGSDVSSGLFAWAELGLNTSSNWDFYAPYASIWQPGGGSDNPNFNFSVVGTPPPTHG</sequence>
<dbReference type="SUPFAM" id="SSF49482">
    <property type="entry name" value="Aromatic compound dioxygenase"/>
    <property type="match status" value="1"/>
</dbReference>
<dbReference type="Gene3D" id="2.60.130.10">
    <property type="entry name" value="Aromatic compound dioxygenase"/>
    <property type="match status" value="1"/>
</dbReference>
<comment type="caution">
    <text evidence="3">The sequence shown here is derived from an EMBL/GenBank/DDBJ whole genome shotgun (WGS) entry which is preliminary data.</text>
</comment>
<gene>
    <name evidence="3" type="ORF">JX265_007010</name>
</gene>
<evidence type="ECO:0000259" key="2">
    <source>
        <dbReference type="Pfam" id="PF00775"/>
    </source>
</evidence>
<dbReference type="Proteomes" id="UP000829685">
    <property type="component" value="Unassembled WGS sequence"/>
</dbReference>
<reference evidence="3" key="1">
    <citation type="submission" date="2021-03" db="EMBL/GenBank/DDBJ databases">
        <title>Revisited historic fungal species revealed as producer of novel bioactive compounds through whole genome sequencing and comparative genomics.</title>
        <authorList>
            <person name="Vignolle G.A."/>
            <person name="Hochenegger N."/>
            <person name="Mach R.L."/>
            <person name="Mach-Aigner A.R."/>
            <person name="Javad Rahimi M."/>
            <person name="Salim K.A."/>
            <person name="Chan C.M."/>
            <person name="Lim L.B.L."/>
            <person name="Cai F."/>
            <person name="Druzhinina I.S."/>
            <person name="U'Ren J.M."/>
            <person name="Derntl C."/>
        </authorList>
    </citation>
    <scope>NUCLEOTIDE SEQUENCE</scope>
    <source>
        <strain evidence="3">TUCIM 5799</strain>
    </source>
</reference>
<dbReference type="AlphaFoldDB" id="A0A9P9WKE1"/>
<feature type="chain" id="PRO_5040155051" description="Intradiol ring-cleavage dioxygenases domain-containing protein" evidence="1">
    <location>
        <begin position="24"/>
        <end position="367"/>
    </location>
</feature>
<evidence type="ECO:0000313" key="4">
    <source>
        <dbReference type="Proteomes" id="UP000829685"/>
    </source>
</evidence>
<evidence type="ECO:0000256" key="1">
    <source>
        <dbReference type="SAM" id="SignalP"/>
    </source>
</evidence>
<dbReference type="Pfam" id="PF00775">
    <property type="entry name" value="Dioxygenase_C"/>
    <property type="match status" value="1"/>
</dbReference>
<dbReference type="PANTHER" id="PTHR34315:SF2">
    <property type="entry name" value="ANCHORED DIOXYGENASE, PUTATIVE (AFU_ORTHOLOGUE AFUA_3G01800)-RELATED"/>
    <property type="match status" value="1"/>
</dbReference>
<dbReference type="EMBL" id="JAFIMR010000017">
    <property type="protein sequence ID" value="KAI1868187.1"/>
    <property type="molecule type" value="Genomic_DNA"/>
</dbReference>
<protein>
    <recommendedName>
        <fullName evidence="2">Intradiol ring-cleavage dioxygenases domain-containing protein</fullName>
    </recommendedName>
</protein>
<name>A0A9P9WKE1_9PEZI</name>
<proteinExistence type="predicted"/>
<accession>A0A9P9WKE1</accession>
<dbReference type="PANTHER" id="PTHR34315">
    <property type="match status" value="1"/>
</dbReference>
<keyword evidence="1" id="KW-0732">Signal</keyword>
<dbReference type="GO" id="GO:0008199">
    <property type="term" value="F:ferric iron binding"/>
    <property type="evidence" value="ECO:0007669"/>
    <property type="project" value="InterPro"/>
</dbReference>